<dbReference type="AlphaFoldDB" id="A0A2T8HXN6"/>
<organism evidence="2 3">
    <name type="scientific">Pararhodobacter oceanensis</name>
    <dbReference type="NCBI Taxonomy" id="2172121"/>
    <lineage>
        <taxon>Bacteria</taxon>
        <taxon>Pseudomonadati</taxon>
        <taxon>Pseudomonadota</taxon>
        <taxon>Alphaproteobacteria</taxon>
        <taxon>Rhodobacterales</taxon>
        <taxon>Paracoccaceae</taxon>
        <taxon>Pararhodobacter</taxon>
    </lineage>
</organism>
<evidence type="ECO:0000313" key="3">
    <source>
        <dbReference type="Proteomes" id="UP000245911"/>
    </source>
</evidence>
<proteinExistence type="predicted"/>
<protein>
    <submittedName>
        <fullName evidence="2">Uncharacterized protein</fullName>
    </submittedName>
</protein>
<gene>
    <name evidence="2" type="ORF">DDE20_01155</name>
</gene>
<evidence type="ECO:0000256" key="1">
    <source>
        <dbReference type="SAM" id="MobiDB-lite"/>
    </source>
</evidence>
<evidence type="ECO:0000313" key="2">
    <source>
        <dbReference type="EMBL" id="PVH30199.1"/>
    </source>
</evidence>
<dbReference type="RefSeq" id="WP_116556607.1">
    <property type="nucleotide sequence ID" value="NZ_QDKM01000001.1"/>
</dbReference>
<dbReference type="EMBL" id="QDKM01000001">
    <property type="protein sequence ID" value="PVH30199.1"/>
    <property type="molecule type" value="Genomic_DNA"/>
</dbReference>
<name>A0A2T8HXN6_9RHOB</name>
<sequence>MHRPRPPLQTRLRLLSPLVLACAVVVALIGAAVPDPRPEGALSERVAQSLWLVEDTLRAAAPEPPASSDDTSGALHPGAALTTRPPLSGRRSAFAAAPLPDPHPAPGPYTIRAPPSFA</sequence>
<dbReference type="Proteomes" id="UP000245911">
    <property type="component" value="Unassembled WGS sequence"/>
</dbReference>
<feature type="region of interest" description="Disordered" evidence="1">
    <location>
        <begin position="58"/>
        <end position="118"/>
    </location>
</feature>
<accession>A0A2T8HXN6</accession>
<keyword evidence="3" id="KW-1185">Reference proteome</keyword>
<comment type="caution">
    <text evidence="2">The sequence shown here is derived from an EMBL/GenBank/DDBJ whole genome shotgun (WGS) entry which is preliminary data.</text>
</comment>
<reference evidence="2 3" key="1">
    <citation type="submission" date="2018-04" db="EMBL/GenBank/DDBJ databases">
        <title>Pararhodobacter oceanense sp. nov., isolated from marine intertidal sediment.</title>
        <authorList>
            <person name="Wang X.-L."/>
            <person name="Du Z.-J."/>
        </authorList>
    </citation>
    <scope>NUCLEOTIDE SEQUENCE [LARGE SCALE GENOMIC DNA]</scope>
    <source>
        <strain evidence="2 3">AM505</strain>
    </source>
</reference>